<dbReference type="EMBL" id="CAEZTF010000075">
    <property type="protein sequence ID" value="CAB4560323.1"/>
    <property type="molecule type" value="Genomic_DNA"/>
</dbReference>
<feature type="domain" description="NAD(P)-binding" evidence="2">
    <location>
        <begin position="26"/>
        <end position="156"/>
    </location>
</feature>
<dbReference type="Gene3D" id="3.40.50.720">
    <property type="entry name" value="NAD(P)-binding Rossmann-like Domain"/>
    <property type="match status" value="1"/>
</dbReference>
<dbReference type="InterPro" id="IPR036291">
    <property type="entry name" value="NAD(P)-bd_dom_sf"/>
</dbReference>
<evidence type="ECO:0000313" key="3">
    <source>
        <dbReference type="EMBL" id="CAB4560323.1"/>
    </source>
</evidence>
<dbReference type="InterPro" id="IPR051207">
    <property type="entry name" value="ComplexI_NDUFA9_subunit"/>
</dbReference>
<accession>A0A6J6DDI7</accession>
<evidence type="ECO:0000256" key="1">
    <source>
        <dbReference type="SAM" id="Phobius"/>
    </source>
</evidence>
<dbReference type="SUPFAM" id="SSF51735">
    <property type="entry name" value="NAD(P)-binding Rossmann-fold domains"/>
    <property type="match status" value="1"/>
</dbReference>
<dbReference type="Pfam" id="PF11066">
    <property type="entry name" value="DUF2867"/>
    <property type="match status" value="1"/>
</dbReference>
<name>A0A6J6DDI7_9ZZZZ</name>
<dbReference type="AlphaFoldDB" id="A0A6J6DDI7"/>
<protein>
    <submittedName>
        <fullName evidence="3">Unannotated protein</fullName>
    </submittedName>
</protein>
<dbReference type="InterPro" id="IPR021295">
    <property type="entry name" value="DUF2867"/>
</dbReference>
<organism evidence="3">
    <name type="scientific">freshwater metagenome</name>
    <dbReference type="NCBI Taxonomy" id="449393"/>
    <lineage>
        <taxon>unclassified sequences</taxon>
        <taxon>metagenomes</taxon>
        <taxon>ecological metagenomes</taxon>
    </lineage>
</organism>
<feature type="transmembrane region" description="Helical" evidence="1">
    <location>
        <begin position="478"/>
        <end position="499"/>
    </location>
</feature>
<dbReference type="GO" id="GO:0044877">
    <property type="term" value="F:protein-containing complex binding"/>
    <property type="evidence" value="ECO:0007669"/>
    <property type="project" value="TreeGrafter"/>
</dbReference>
<sequence length="509" mass="55969">MNSSVSQGLPLLKNSSGKPALCLVTGATGYIGGRLIVELLKHGYRVRVLARNSERLKYHPWIDQVEVFEGDAHNTDALAKAMAGVDVAYYLLHALMSKDDFEQEERDMAEGFGSIAKAASVSRIVYLGGIIAPNEVMSPHLQARAETGEILRASGVPTIELRAGVVIGSGSASFEMLRYLTERLPIMTVPKWVNVRIQPIAVRDVLRYLVGAASIDSKISGAFDIGGPEIFTYKEMMQQYAEAAGLPRRIIIPVPVLTPRLSSGWVGLVTPVPYTLAKRLVASLRNEVIAGDDRIRSLIPDAAGGLTPFKKAVQLALTKIKDARVETRWTDASVPGTPSEPLPTDPDWAGGTLYRDVRIVHSPEKIEEVWKRVESIGGDNGYSLATWAWEVRGFIDKIFGGVGLRRGRRDPNHLQVGDALDFWRVEEIDRPKLLRLRAEMKMPGLAWLEFGLETDDETGGTVLTQVAIYAPKGLLGHAYWWAVWPMHGLVFPSMARIAAFGSKKSQPKK</sequence>
<reference evidence="3" key="1">
    <citation type="submission" date="2020-05" db="EMBL/GenBank/DDBJ databases">
        <authorList>
            <person name="Chiriac C."/>
            <person name="Salcher M."/>
            <person name="Ghai R."/>
            <person name="Kavagutti S V."/>
        </authorList>
    </citation>
    <scope>NUCLEOTIDE SEQUENCE</scope>
</reference>
<dbReference type="Pfam" id="PF13460">
    <property type="entry name" value="NAD_binding_10"/>
    <property type="match status" value="1"/>
</dbReference>
<evidence type="ECO:0000259" key="2">
    <source>
        <dbReference type="Pfam" id="PF13460"/>
    </source>
</evidence>
<keyword evidence="1" id="KW-0812">Transmembrane</keyword>
<proteinExistence type="predicted"/>
<dbReference type="CDD" id="cd05245">
    <property type="entry name" value="SDR_a2"/>
    <property type="match status" value="1"/>
</dbReference>
<gene>
    <name evidence="3" type="ORF">UFOPK1618_00483</name>
</gene>
<dbReference type="InterPro" id="IPR016040">
    <property type="entry name" value="NAD(P)-bd_dom"/>
</dbReference>
<dbReference type="PANTHER" id="PTHR12126">
    <property type="entry name" value="NADH-UBIQUINONE OXIDOREDUCTASE 39 KDA SUBUNIT-RELATED"/>
    <property type="match status" value="1"/>
</dbReference>
<keyword evidence="1" id="KW-1133">Transmembrane helix</keyword>
<dbReference type="PANTHER" id="PTHR12126:SF11">
    <property type="entry name" value="NADH DEHYDROGENASE [UBIQUINONE] 1 ALPHA SUBCOMPLEX SUBUNIT 9, MITOCHONDRIAL"/>
    <property type="match status" value="1"/>
</dbReference>
<keyword evidence="1" id="KW-0472">Membrane</keyword>